<dbReference type="PROSITE" id="PS50835">
    <property type="entry name" value="IG_LIKE"/>
    <property type="match status" value="7"/>
</dbReference>
<reference evidence="14" key="1">
    <citation type="submission" date="2022-11" db="UniProtKB">
        <authorList>
            <consortium name="WormBaseParasite"/>
        </authorList>
    </citation>
    <scope>IDENTIFICATION</scope>
</reference>
<dbReference type="Proteomes" id="UP000887574">
    <property type="component" value="Unplaced"/>
</dbReference>
<dbReference type="PANTHER" id="PTHR12231">
    <property type="entry name" value="CTX-RELATED TYPE I TRANSMEMBRANE PROTEIN"/>
    <property type="match status" value="1"/>
</dbReference>
<dbReference type="SMART" id="SM00179">
    <property type="entry name" value="EGF_CA"/>
    <property type="match status" value="5"/>
</dbReference>
<evidence type="ECO:0000256" key="7">
    <source>
        <dbReference type="ARBA" id="ARBA00023180"/>
    </source>
</evidence>
<comment type="subcellular location">
    <subcellularLocation>
        <location evidence="1">Secreted</location>
    </subcellularLocation>
</comment>
<dbReference type="InterPro" id="IPR026823">
    <property type="entry name" value="cEGF"/>
</dbReference>
<name>A0A915CV59_9BILA</name>
<evidence type="ECO:0000256" key="6">
    <source>
        <dbReference type="ARBA" id="ARBA00023157"/>
    </source>
</evidence>
<protein>
    <submittedName>
        <fullName evidence="14">Hemicentin-1</fullName>
    </submittedName>
</protein>
<keyword evidence="4" id="KW-0732">Signal</keyword>
<comment type="caution">
    <text evidence="9">Lacks conserved residue(s) required for the propagation of feature annotation.</text>
</comment>
<evidence type="ECO:0000256" key="5">
    <source>
        <dbReference type="ARBA" id="ARBA00022737"/>
    </source>
</evidence>
<feature type="domain" description="EGF-like" evidence="11">
    <location>
        <begin position="172"/>
        <end position="210"/>
    </location>
</feature>
<evidence type="ECO:0000256" key="1">
    <source>
        <dbReference type="ARBA" id="ARBA00004613"/>
    </source>
</evidence>
<dbReference type="InterPro" id="IPR003599">
    <property type="entry name" value="Ig_sub"/>
</dbReference>
<sequence length="1243" mass="138284">MDIGPNVNECDLDEGICAEGSECKNTQGNFECERRCESGFHASADGECIDLDECSLGLDNCEASTECYNIEGSFECIESCADGFYHNTESICEDINECQLDDPCNQPMFCENLLGSFKCLCPAGFPIANDTCQGISMDPLNPLKSMEYSSEPEEGNCPSGFMWDSGQSVCADLDECAFDAPCQFDCTNTAGTYECSCPDGYALNDQGQCIDINECDAESACDEGEVCFNQLGEYSCIRNPCPRNYRLDHLKAQCLPRCQNCSDVPINLHMLAVPKGLGADTPLVRLSAHDKAGRVLRNTNFHIMADKMEGTRGLVPHTNGPYHSPLPFYLKTKKGRATVHNQLKLLAGSLHKIPIRSSSMNKEGEIPGIKTPAEQLKVVEGKEQRLECIVTGIPLPKVEWRRNGDPMDDGRDHHTSTAGNSHFLHIHNTNISDAGRYSCVATNRAGETRQNIQLNVLVPPTIGDGERIMKVAEGSQLALDCLAKGHPTPEIVWRKNGATITPTLKTRLLLENLTSGENGRYTCEATNEAGTAVADFVVEVLIKPRMKDHSAELRVVEGERAKLDCKADGYPEPTIKWMRGGRPITDMTNFILSPRGETLMILRTKRSDGGAYSCNVKNSAGEIEAPFTVIVLTAPHIEQTIDQNPRVINNNSIVLDCPILGHPRPEVVWMKEGKILTYDLNMVKEGQNNLKIHRISVSDAGRYTCFAKNEVGSLNTDYQLEVLAPPKFGAEGQRIFEVVEGDSVTISCPVEAVPLPEIEWLRGVNPIYSSDNVRVSEESKKVTIVKTTLHDGGKYTCKATNIAGSTDIDLILKVLVPPTIDKSNLISNPLAIFGREIFLECPASGIPQPTILWTRDGVVIDVENSDEGKYSLHQSNQSFGINKIEASDQGKYTCEVQNKGGKTSEQFMVEVLEPPQMETTEPQKLTKREGDLLTLVCPVKNEDVEVDSELRVTWTKDGRPLEPTDSLNYEITNEGRRLQLTSSSISDAGHYKCVASNRAGQSHVKFHVEILCTHMASEFCRQLEHRHMIEYKKDYDRRRHIYESQATRRRETHFGRQKSTNTDPEDRSTVLKKVHKRTTATPRTFMTPQPRKSFENFPVQPTYADFSVEFDPLIPTLQPPISPTGLVYPVNGHRIYDYLTLNSSPVVPNRRYRVYSAPSGLVHRDVAETRLMKPLGNRYFSTEVQYSGPGQGFVGTLKARKHVNNLRANLKTLLKKRRRRHHFAMDDLYSSFFVSSNSSVISA</sequence>
<dbReference type="GO" id="GO:0005576">
    <property type="term" value="C:extracellular region"/>
    <property type="evidence" value="ECO:0007669"/>
    <property type="project" value="UniProtKB-SubCell"/>
</dbReference>
<feature type="compositionally biased region" description="Basic and acidic residues" evidence="10">
    <location>
        <begin position="401"/>
        <end position="415"/>
    </location>
</feature>
<dbReference type="Pfam" id="PF07645">
    <property type="entry name" value="EGF_CA"/>
    <property type="match status" value="3"/>
</dbReference>
<dbReference type="InterPro" id="IPR013783">
    <property type="entry name" value="Ig-like_fold"/>
</dbReference>
<dbReference type="InterPro" id="IPR009030">
    <property type="entry name" value="Growth_fac_rcpt_cys_sf"/>
</dbReference>
<keyword evidence="2" id="KW-0964">Secreted</keyword>
<dbReference type="AlphaFoldDB" id="A0A915CV59"/>
<dbReference type="InterPro" id="IPR049883">
    <property type="entry name" value="NOTCH1_EGF-like"/>
</dbReference>
<dbReference type="InterPro" id="IPR007110">
    <property type="entry name" value="Ig-like_dom"/>
</dbReference>
<dbReference type="CDD" id="cd00096">
    <property type="entry name" value="Ig"/>
    <property type="match status" value="1"/>
</dbReference>
<feature type="domain" description="Ig-like" evidence="12">
    <location>
        <begin position="460"/>
        <end position="539"/>
    </location>
</feature>
<feature type="domain" description="EGF-like" evidence="11">
    <location>
        <begin position="94"/>
        <end position="133"/>
    </location>
</feature>
<dbReference type="SMART" id="SM00409">
    <property type="entry name" value="IG"/>
    <property type="match status" value="7"/>
</dbReference>
<evidence type="ECO:0000313" key="13">
    <source>
        <dbReference type="Proteomes" id="UP000887574"/>
    </source>
</evidence>
<feature type="region of interest" description="Disordered" evidence="10">
    <location>
        <begin position="401"/>
        <end position="420"/>
    </location>
</feature>
<dbReference type="InterPro" id="IPR036179">
    <property type="entry name" value="Ig-like_dom_sf"/>
</dbReference>
<keyword evidence="3 9" id="KW-0245">EGF-like domain</keyword>
<dbReference type="Pfam" id="PF07679">
    <property type="entry name" value="I-set"/>
    <property type="match status" value="7"/>
</dbReference>
<evidence type="ECO:0000256" key="4">
    <source>
        <dbReference type="ARBA" id="ARBA00022729"/>
    </source>
</evidence>
<keyword evidence="5" id="KW-0677">Repeat</keyword>
<dbReference type="InterPro" id="IPR051170">
    <property type="entry name" value="Neural/epithelial_adhesion"/>
</dbReference>
<feature type="domain" description="Ig-like" evidence="12">
    <location>
        <begin position="818"/>
        <end position="910"/>
    </location>
</feature>
<evidence type="ECO:0000259" key="11">
    <source>
        <dbReference type="PROSITE" id="PS50026"/>
    </source>
</evidence>
<dbReference type="CDD" id="cd00054">
    <property type="entry name" value="EGF_CA"/>
    <property type="match status" value="5"/>
</dbReference>
<dbReference type="InterPro" id="IPR003598">
    <property type="entry name" value="Ig_sub2"/>
</dbReference>
<feature type="domain" description="Ig-like" evidence="12">
    <location>
        <begin position="635"/>
        <end position="721"/>
    </location>
</feature>
<dbReference type="SUPFAM" id="SSF57184">
    <property type="entry name" value="Growth factor receptor domain"/>
    <property type="match status" value="2"/>
</dbReference>
<evidence type="ECO:0000259" key="12">
    <source>
        <dbReference type="PROSITE" id="PS50835"/>
    </source>
</evidence>
<evidence type="ECO:0000256" key="10">
    <source>
        <dbReference type="SAM" id="MobiDB-lite"/>
    </source>
</evidence>
<feature type="domain" description="Ig-like" evidence="12">
    <location>
        <begin position="544"/>
        <end position="628"/>
    </location>
</feature>
<dbReference type="PROSITE" id="PS00010">
    <property type="entry name" value="ASX_HYDROXYL"/>
    <property type="match status" value="2"/>
</dbReference>
<dbReference type="PROSITE" id="PS01186">
    <property type="entry name" value="EGF_2"/>
    <property type="match status" value="2"/>
</dbReference>
<feature type="disulfide bond" evidence="9">
    <location>
        <begin position="176"/>
        <end position="186"/>
    </location>
</feature>
<keyword evidence="6 9" id="KW-1015">Disulfide bond</keyword>
<dbReference type="SUPFAM" id="SSF48726">
    <property type="entry name" value="Immunoglobulin"/>
    <property type="match status" value="7"/>
</dbReference>
<dbReference type="Pfam" id="PF12662">
    <property type="entry name" value="cEGF"/>
    <property type="match status" value="1"/>
</dbReference>
<feature type="domain" description="Ig-like" evidence="12">
    <location>
        <begin position="915"/>
        <end position="1009"/>
    </location>
</feature>
<dbReference type="Gene3D" id="2.60.40.10">
    <property type="entry name" value="Immunoglobulins"/>
    <property type="match status" value="7"/>
</dbReference>
<dbReference type="PROSITE" id="PS01187">
    <property type="entry name" value="EGF_CA"/>
    <property type="match status" value="2"/>
</dbReference>
<dbReference type="FunFam" id="2.60.40.10:FF:000612">
    <property type="entry name" value="palladin isoform X1"/>
    <property type="match status" value="1"/>
</dbReference>
<keyword evidence="13" id="KW-1185">Reference proteome</keyword>
<evidence type="ECO:0000256" key="8">
    <source>
        <dbReference type="ARBA" id="ARBA00023319"/>
    </source>
</evidence>
<dbReference type="SMART" id="SM00408">
    <property type="entry name" value="IGc2"/>
    <property type="match status" value="7"/>
</dbReference>
<evidence type="ECO:0000256" key="3">
    <source>
        <dbReference type="ARBA" id="ARBA00022536"/>
    </source>
</evidence>
<evidence type="ECO:0000256" key="9">
    <source>
        <dbReference type="PROSITE-ProRule" id="PRU00076"/>
    </source>
</evidence>
<dbReference type="InterPro" id="IPR000742">
    <property type="entry name" value="EGF"/>
</dbReference>
<dbReference type="PANTHER" id="PTHR12231:SF253">
    <property type="entry name" value="DPR-INTERACTING PROTEIN ETA, ISOFORM B-RELATED"/>
    <property type="match status" value="1"/>
</dbReference>
<feature type="region of interest" description="Disordered" evidence="10">
    <location>
        <begin position="1043"/>
        <end position="1071"/>
    </location>
</feature>
<organism evidence="13 14">
    <name type="scientific">Ditylenchus dipsaci</name>
    <dbReference type="NCBI Taxonomy" id="166011"/>
    <lineage>
        <taxon>Eukaryota</taxon>
        <taxon>Metazoa</taxon>
        <taxon>Ecdysozoa</taxon>
        <taxon>Nematoda</taxon>
        <taxon>Chromadorea</taxon>
        <taxon>Rhabditida</taxon>
        <taxon>Tylenchina</taxon>
        <taxon>Tylenchomorpha</taxon>
        <taxon>Sphaerularioidea</taxon>
        <taxon>Anguinidae</taxon>
        <taxon>Anguininae</taxon>
        <taxon>Ditylenchus</taxon>
    </lineage>
</organism>
<dbReference type="FunFam" id="2.10.25.10:FF:000014">
    <property type="entry name" value="Latent-transforming growth factor beta-binding protein 3"/>
    <property type="match status" value="1"/>
</dbReference>
<evidence type="ECO:0000256" key="2">
    <source>
        <dbReference type="ARBA" id="ARBA00022525"/>
    </source>
</evidence>
<proteinExistence type="predicted"/>
<dbReference type="FunFam" id="2.60.40.10:FF:000032">
    <property type="entry name" value="palladin isoform X1"/>
    <property type="match status" value="1"/>
</dbReference>
<dbReference type="PROSITE" id="PS50026">
    <property type="entry name" value="EGF_3"/>
    <property type="match status" value="2"/>
</dbReference>
<dbReference type="InterPro" id="IPR013098">
    <property type="entry name" value="Ig_I-set"/>
</dbReference>
<feature type="domain" description="Ig-like" evidence="12">
    <location>
        <begin position="726"/>
        <end position="809"/>
    </location>
</feature>
<dbReference type="FunFam" id="2.60.40.10:FF:000503">
    <property type="entry name" value="Hemicentin 1"/>
    <property type="match status" value="4"/>
</dbReference>
<dbReference type="SMART" id="SM00181">
    <property type="entry name" value="EGF"/>
    <property type="match status" value="5"/>
</dbReference>
<dbReference type="InterPro" id="IPR018097">
    <property type="entry name" value="EGF_Ca-bd_CS"/>
</dbReference>
<dbReference type="WBParaSite" id="jg12956">
    <property type="protein sequence ID" value="jg12956"/>
    <property type="gene ID" value="jg12956"/>
</dbReference>
<dbReference type="Gene3D" id="2.10.25.10">
    <property type="entry name" value="Laminin"/>
    <property type="match status" value="5"/>
</dbReference>
<dbReference type="InterPro" id="IPR000152">
    <property type="entry name" value="EGF-type_Asp/Asn_hydroxyl_site"/>
</dbReference>
<keyword evidence="8" id="KW-0393">Immunoglobulin domain</keyword>
<dbReference type="InterPro" id="IPR001881">
    <property type="entry name" value="EGF-like_Ca-bd_dom"/>
</dbReference>
<accession>A0A915CV59</accession>
<dbReference type="GO" id="GO:0005509">
    <property type="term" value="F:calcium ion binding"/>
    <property type="evidence" value="ECO:0007669"/>
    <property type="project" value="InterPro"/>
</dbReference>
<evidence type="ECO:0000313" key="14">
    <source>
        <dbReference type="WBParaSite" id="jg12956"/>
    </source>
</evidence>
<keyword evidence="7" id="KW-0325">Glycoprotein</keyword>
<feature type="domain" description="Ig-like" evidence="12">
    <location>
        <begin position="367"/>
        <end position="455"/>
    </location>
</feature>